<dbReference type="GO" id="GO:0004386">
    <property type="term" value="F:helicase activity"/>
    <property type="evidence" value="ECO:0007669"/>
    <property type="project" value="UniProtKB-KW"/>
</dbReference>
<keyword evidence="3" id="KW-1185">Reference proteome</keyword>
<comment type="caution">
    <text evidence="2">The sequence shown here is derived from an EMBL/GenBank/DDBJ whole genome shotgun (WGS) entry which is preliminary data.</text>
</comment>
<dbReference type="Pfam" id="PF14214">
    <property type="entry name" value="Helitron_like_N"/>
    <property type="match status" value="1"/>
</dbReference>
<dbReference type="AlphaFoldDB" id="A0AAV4G954"/>
<evidence type="ECO:0000259" key="1">
    <source>
        <dbReference type="Pfam" id="PF14214"/>
    </source>
</evidence>
<dbReference type="Proteomes" id="UP000762676">
    <property type="component" value="Unassembled WGS sequence"/>
</dbReference>
<protein>
    <submittedName>
        <fullName evidence="2">DNA helicase PIF1, ATP-dependent</fullName>
    </submittedName>
</protein>
<keyword evidence="2" id="KW-0347">Helicase</keyword>
<keyword evidence="2" id="KW-0547">Nucleotide-binding</keyword>
<keyword evidence="2" id="KW-0067">ATP-binding</keyword>
<feature type="domain" description="Helitron helicase-like" evidence="1">
    <location>
        <begin position="1"/>
        <end position="94"/>
    </location>
</feature>
<name>A0AAV4G954_9GAST</name>
<dbReference type="EMBL" id="BMAT01008308">
    <property type="protein sequence ID" value="GFR82078.1"/>
    <property type="molecule type" value="Genomic_DNA"/>
</dbReference>
<evidence type="ECO:0000313" key="2">
    <source>
        <dbReference type="EMBL" id="GFR82078.1"/>
    </source>
</evidence>
<keyword evidence="2" id="KW-0378">Hydrolase</keyword>
<gene>
    <name evidence="2" type="ORF">ElyMa_004088600</name>
</gene>
<organism evidence="2 3">
    <name type="scientific">Elysia marginata</name>
    <dbReference type="NCBI Taxonomy" id="1093978"/>
    <lineage>
        <taxon>Eukaryota</taxon>
        <taxon>Metazoa</taxon>
        <taxon>Spiralia</taxon>
        <taxon>Lophotrochozoa</taxon>
        <taxon>Mollusca</taxon>
        <taxon>Gastropoda</taxon>
        <taxon>Heterobranchia</taxon>
        <taxon>Euthyneura</taxon>
        <taxon>Panpulmonata</taxon>
        <taxon>Sacoglossa</taxon>
        <taxon>Placobranchoidea</taxon>
        <taxon>Plakobranchidae</taxon>
        <taxon>Elysia</taxon>
    </lineage>
</organism>
<sequence length="170" mass="19872">MFEKQQDAMAYLRKYGCPDMFITVTTNPNWKEITDHLLEGQHPHDRLDLLVRVFRLKLKQTMHALKNGCLGSVDAWLYNIEFQKRGLPHAHILLWISCDSKIHPCMIDAAVPKSQTKTKTQNSSQLLLHTWCTDPWCTESKRPMHERWYMLKAVSKTLCKRHGDGNRQLS</sequence>
<evidence type="ECO:0000313" key="3">
    <source>
        <dbReference type="Proteomes" id="UP000762676"/>
    </source>
</evidence>
<accession>A0AAV4G954</accession>
<reference evidence="2 3" key="1">
    <citation type="journal article" date="2021" name="Elife">
        <title>Chloroplast acquisition without the gene transfer in kleptoplastic sea slugs, Plakobranchus ocellatus.</title>
        <authorList>
            <person name="Maeda T."/>
            <person name="Takahashi S."/>
            <person name="Yoshida T."/>
            <person name="Shimamura S."/>
            <person name="Takaki Y."/>
            <person name="Nagai Y."/>
            <person name="Toyoda A."/>
            <person name="Suzuki Y."/>
            <person name="Arimoto A."/>
            <person name="Ishii H."/>
            <person name="Satoh N."/>
            <person name="Nishiyama T."/>
            <person name="Hasebe M."/>
            <person name="Maruyama T."/>
            <person name="Minagawa J."/>
            <person name="Obokata J."/>
            <person name="Shigenobu S."/>
        </authorList>
    </citation>
    <scope>NUCLEOTIDE SEQUENCE [LARGE SCALE GENOMIC DNA]</scope>
</reference>
<dbReference type="InterPro" id="IPR025476">
    <property type="entry name" value="Helitron_helicase-like"/>
</dbReference>
<proteinExistence type="predicted"/>